<dbReference type="PANTHER" id="PTHR12147:SF26">
    <property type="entry name" value="PEPTIDASE M28 DOMAIN-CONTAINING PROTEIN"/>
    <property type="match status" value="1"/>
</dbReference>
<keyword evidence="4" id="KW-1185">Reference proteome</keyword>
<dbReference type="EMBL" id="JMTM01000035">
    <property type="protein sequence ID" value="OAZ04361.1"/>
    <property type="molecule type" value="Genomic_DNA"/>
</dbReference>
<dbReference type="SUPFAM" id="SSF53187">
    <property type="entry name" value="Zn-dependent exopeptidases"/>
    <property type="match status" value="1"/>
</dbReference>
<evidence type="ECO:0000259" key="2">
    <source>
        <dbReference type="Pfam" id="PF04389"/>
    </source>
</evidence>
<protein>
    <submittedName>
        <fullName evidence="3">Bacterial leucyl aminopeptidase</fullName>
        <ecNumber evidence="3">3.4.11.10</ecNumber>
    </submittedName>
</protein>
<feature type="chain" id="PRO_5008286915" evidence="1">
    <location>
        <begin position="21"/>
        <end position="337"/>
    </location>
</feature>
<keyword evidence="3" id="KW-0645">Protease</keyword>
<evidence type="ECO:0000313" key="4">
    <source>
        <dbReference type="Proteomes" id="UP000093807"/>
    </source>
</evidence>
<sequence length="337" mass="37993">MIKKVLLLSVLIGISCTAQNKTKAAPIQKYLATITQADLKKHLTIVASDEMEGRDTGTEGQKKAGRYLIEQYKKNGISFPDGATDYYQKVPAEFMNTRYGSKLNDSENIWAFIKGTEKPDEILVISAHYDHVGVENGDVYNGADDDGSGTVALLEIAQAFQLAKKQGHGPKRSILILHVTGEEHGLHGSRFYAKNPLFPLKNTIADINIDMIGRRDFDHPKTNNYVYVIGADRLSSQLHDITVAANEKYTKLDLDFKYNDKKDPNHFYERSDHYNFAKNGIPSVFLFNGVHEDYHKKTDEVSKIEFDALAKRTQLAFAMAWELANRPERPIVDKPLQ</sequence>
<name>A0A199XSZ1_9FLAO</name>
<keyword evidence="3" id="KW-0378">Hydrolase</keyword>
<keyword evidence="1" id="KW-0732">Signal</keyword>
<dbReference type="GO" id="GO:0004177">
    <property type="term" value="F:aminopeptidase activity"/>
    <property type="evidence" value="ECO:0007669"/>
    <property type="project" value="UniProtKB-KW"/>
</dbReference>
<organism evidence="3 4">
    <name type="scientific">Flavobacterium succinicans</name>
    <dbReference type="NCBI Taxonomy" id="29536"/>
    <lineage>
        <taxon>Bacteria</taxon>
        <taxon>Pseudomonadati</taxon>
        <taxon>Bacteroidota</taxon>
        <taxon>Flavobacteriia</taxon>
        <taxon>Flavobacteriales</taxon>
        <taxon>Flavobacteriaceae</taxon>
        <taxon>Flavobacterium</taxon>
    </lineage>
</organism>
<dbReference type="InterPro" id="IPR045175">
    <property type="entry name" value="M28_fam"/>
</dbReference>
<dbReference type="GO" id="GO:0008235">
    <property type="term" value="F:metalloexopeptidase activity"/>
    <property type="evidence" value="ECO:0007669"/>
    <property type="project" value="InterPro"/>
</dbReference>
<dbReference type="CDD" id="cd05660">
    <property type="entry name" value="M28_like_PA"/>
    <property type="match status" value="1"/>
</dbReference>
<dbReference type="OrthoDB" id="9778250at2"/>
<keyword evidence="3" id="KW-0031">Aminopeptidase</keyword>
<dbReference type="Gene3D" id="3.40.630.10">
    <property type="entry name" value="Zn peptidases"/>
    <property type="match status" value="1"/>
</dbReference>
<dbReference type="PROSITE" id="PS00018">
    <property type="entry name" value="EF_HAND_1"/>
    <property type="match status" value="1"/>
</dbReference>
<dbReference type="InterPro" id="IPR018247">
    <property type="entry name" value="EF_Hand_1_Ca_BS"/>
</dbReference>
<comment type="caution">
    <text evidence="3">The sequence shown here is derived from an EMBL/GenBank/DDBJ whole genome shotgun (WGS) entry which is preliminary data.</text>
</comment>
<dbReference type="EC" id="3.4.11.10" evidence="3"/>
<dbReference type="AlphaFoldDB" id="A0A199XSZ1"/>
<dbReference type="PATRIC" id="fig|29536.5.peg.1426"/>
<reference evidence="3 4" key="1">
    <citation type="submission" date="2016-06" db="EMBL/GenBank/DDBJ databases">
        <title>Draft genome sequence of Flavobacterium succinicans strain DD5b.</title>
        <authorList>
            <person name="Poehlein A."/>
            <person name="Daniel R."/>
            <person name="Simeonova D.D."/>
        </authorList>
    </citation>
    <scope>NUCLEOTIDE SEQUENCE [LARGE SCALE GENOMIC DNA]</scope>
    <source>
        <strain evidence="3 4">DD5b</strain>
    </source>
</reference>
<dbReference type="PROSITE" id="PS51257">
    <property type="entry name" value="PROKAR_LIPOPROTEIN"/>
    <property type="match status" value="1"/>
</dbReference>
<dbReference type="InterPro" id="IPR007484">
    <property type="entry name" value="Peptidase_M28"/>
</dbReference>
<feature type="domain" description="Peptidase M28" evidence="2">
    <location>
        <begin position="108"/>
        <end position="318"/>
    </location>
</feature>
<feature type="signal peptide" evidence="1">
    <location>
        <begin position="1"/>
        <end position="20"/>
    </location>
</feature>
<gene>
    <name evidence="3" type="ORF">FLB_13560</name>
</gene>
<evidence type="ECO:0000256" key="1">
    <source>
        <dbReference type="SAM" id="SignalP"/>
    </source>
</evidence>
<evidence type="ECO:0000313" key="3">
    <source>
        <dbReference type="EMBL" id="OAZ04361.1"/>
    </source>
</evidence>
<dbReference type="Proteomes" id="UP000093807">
    <property type="component" value="Unassembled WGS sequence"/>
</dbReference>
<proteinExistence type="predicted"/>
<dbReference type="Pfam" id="PF04389">
    <property type="entry name" value="Peptidase_M28"/>
    <property type="match status" value="1"/>
</dbReference>
<dbReference type="PANTHER" id="PTHR12147">
    <property type="entry name" value="METALLOPEPTIDASE M28 FAMILY MEMBER"/>
    <property type="match status" value="1"/>
</dbReference>
<dbReference type="GO" id="GO:0006508">
    <property type="term" value="P:proteolysis"/>
    <property type="evidence" value="ECO:0007669"/>
    <property type="project" value="InterPro"/>
</dbReference>
<accession>A0A199XSZ1</accession>